<dbReference type="SMART" id="SM00116">
    <property type="entry name" value="CBS"/>
    <property type="match status" value="2"/>
</dbReference>
<comment type="caution">
    <text evidence="4">The sequence shown here is derived from an EMBL/GenBank/DDBJ whole genome shotgun (WGS) entry which is preliminary data.</text>
</comment>
<dbReference type="RefSeq" id="WP_183732363.1">
    <property type="nucleotide sequence ID" value="NZ_JACHID010000009.1"/>
</dbReference>
<keyword evidence="1 2" id="KW-0129">CBS domain</keyword>
<evidence type="ECO:0000313" key="5">
    <source>
        <dbReference type="Proteomes" id="UP000528322"/>
    </source>
</evidence>
<evidence type="ECO:0000256" key="2">
    <source>
        <dbReference type="PROSITE-ProRule" id="PRU00703"/>
    </source>
</evidence>
<dbReference type="Pfam" id="PF00571">
    <property type="entry name" value="CBS"/>
    <property type="match status" value="2"/>
</dbReference>
<dbReference type="CDD" id="cd04586">
    <property type="entry name" value="CBS_pair_BON_assoc"/>
    <property type="match status" value="1"/>
</dbReference>
<dbReference type="InterPro" id="IPR051257">
    <property type="entry name" value="Diverse_CBS-Domain"/>
</dbReference>
<sequence>MNTARDIMSSNPVTVSPSDSIRDTARRFLEHDISGAPVLDEQGTIVGIITKRDIVDTIKELKLPRMINLFDAIIYLENTEEYNHELSKISAVNVQEAMTRKVITVEADTGIDKVAGMLSENHVHMLPVVDKGKKLLGVVSTTDIMKAIAYENGNKGDTE</sequence>
<dbReference type="SUPFAM" id="SSF54631">
    <property type="entry name" value="CBS-domain pair"/>
    <property type="match status" value="1"/>
</dbReference>
<protein>
    <submittedName>
        <fullName evidence="4">CBS domain-containing protein</fullName>
    </submittedName>
</protein>
<organism evidence="4 5">
    <name type="scientific">Desulfurispira natronophila</name>
    <dbReference type="NCBI Taxonomy" id="682562"/>
    <lineage>
        <taxon>Bacteria</taxon>
        <taxon>Pseudomonadati</taxon>
        <taxon>Chrysiogenota</taxon>
        <taxon>Chrysiogenia</taxon>
        <taxon>Chrysiogenales</taxon>
        <taxon>Chrysiogenaceae</taxon>
        <taxon>Desulfurispira</taxon>
    </lineage>
</organism>
<dbReference type="InterPro" id="IPR046342">
    <property type="entry name" value="CBS_dom_sf"/>
</dbReference>
<reference evidence="4 5" key="1">
    <citation type="submission" date="2020-08" db="EMBL/GenBank/DDBJ databases">
        <title>Genomic Encyclopedia of Type Strains, Phase IV (KMG-IV): sequencing the most valuable type-strain genomes for metagenomic binning, comparative biology and taxonomic classification.</title>
        <authorList>
            <person name="Goeker M."/>
        </authorList>
    </citation>
    <scope>NUCLEOTIDE SEQUENCE [LARGE SCALE GENOMIC DNA]</scope>
    <source>
        <strain evidence="4 5">DSM 22071</strain>
    </source>
</reference>
<dbReference type="Proteomes" id="UP000528322">
    <property type="component" value="Unassembled WGS sequence"/>
</dbReference>
<accession>A0A7W7Y5L0</accession>
<proteinExistence type="predicted"/>
<feature type="domain" description="CBS" evidence="3">
    <location>
        <begin position="98"/>
        <end position="158"/>
    </location>
</feature>
<evidence type="ECO:0000256" key="1">
    <source>
        <dbReference type="ARBA" id="ARBA00023122"/>
    </source>
</evidence>
<dbReference type="PANTHER" id="PTHR43080">
    <property type="entry name" value="CBS DOMAIN-CONTAINING PROTEIN CBSX3, MITOCHONDRIAL"/>
    <property type="match status" value="1"/>
</dbReference>
<name>A0A7W7Y5L0_9BACT</name>
<dbReference type="Gene3D" id="3.10.580.10">
    <property type="entry name" value="CBS-domain"/>
    <property type="match status" value="1"/>
</dbReference>
<evidence type="ECO:0000313" key="4">
    <source>
        <dbReference type="EMBL" id="MBB5022227.1"/>
    </source>
</evidence>
<feature type="domain" description="CBS" evidence="3">
    <location>
        <begin position="8"/>
        <end position="65"/>
    </location>
</feature>
<dbReference type="AlphaFoldDB" id="A0A7W7Y5L0"/>
<dbReference type="PROSITE" id="PS51371">
    <property type="entry name" value="CBS"/>
    <property type="match status" value="2"/>
</dbReference>
<keyword evidence="5" id="KW-1185">Reference proteome</keyword>
<dbReference type="InterPro" id="IPR000644">
    <property type="entry name" value="CBS_dom"/>
</dbReference>
<dbReference type="EMBL" id="JACHID010000009">
    <property type="protein sequence ID" value="MBB5022227.1"/>
    <property type="molecule type" value="Genomic_DNA"/>
</dbReference>
<gene>
    <name evidence="4" type="ORF">HNR37_001559</name>
</gene>
<evidence type="ECO:0000259" key="3">
    <source>
        <dbReference type="PROSITE" id="PS51371"/>
    </source>
</evidence>
<dbReference type="PANTHER" id="PTHR43080:SF2">
    <property type="entry name" value="CBS DOMAIN-CONTAINING PROTEIN"/>
    <property type="match status" value="1"/>
</dbReference>